<sequence>MSFQEKIKFFSEIRHCYGRTALMFSGGASMGVYHLGCIKVLRELDLLPRIISGSSAGSIFASLVCTMKYEDLEKFYDPHFIEFKCFEYKEKGFKLMLGRYLKDGVFLDIKVLQEFLKSQFGDTTFEEAYKNTGWILNVSVTSIHQKDVPRLLNYITSPYVLIWSAVSASCAIPSVYEPVELMCKDSNGNIIPFTSTKNHVFIDGSVAADLPMQRLSEIFNVNTFIVSQVNPFVIPFIGNDGGGILGTQSTLSKKIMDFWNNEVSHVTKLLRIFGVLPDKVDRVAGSAAQYYKGHVTISPKVRISDYLNLLRNPTPEYIAEASKISQQNTYPKVGLIKAIYEIEREINNCYCSLMGDIKEENDIINTIGLTTPATFSYNITQAFTKAHSATMLIKRDKKRSKTLDNTFVGSVNSEANDKGASEDNSKPKMHHLKENKEFVNKSFFNPAKAGIHNAYLNLKPNRVPSSRSHYSVNSLCSDISIDEEVHEDPTSEIKDRMGLWSKIHDEINKEE</sequence>
<proteinExistence type="predicted"/>
<evidence type="ECO:0000256" key="2">
    <source>
        <dbReference type="ARBA" id="ARBA00022963"/>
    </source>
</evidence>
<feature type="compositionally biased region" description="Basic and acidic residues" evidence="5">
    <location>
        <begin position="415"/>
        <end position="428"/>
    </location>
</feature>
<dbReference type="InterPro" id="IPR050301">
    <property type="entry name" value="NTE"/>
</dbReference>
<dbReference type="Gene3D" id="3.40.1090.10">
    <property type="entry name" value="Cytosolic phospholipase A2 catalytic domain"/>
    <property type="match status" value="1"/>
</dbReference>
<dbReference type="GO" id="GO:0016298">
    <property type="term" value="F:lipase activity"/>
    <property type="evidence" value="ECO:0007669"/>
    <property type="project" value="UniProtKB-ARBA"/>
</dbReference>
<name>A0AAD1U152_EUPCR</name>
<comment type="caution">
    <text evidence="4">Lacks conserved residue(s) required for the propagation of feature annotation.</text>
</comment>
<feature type="short sequence motif" description="GXSXG" evidence="4">
    <location>
        <begin position="53"/>
        <end position="57"/>
    </location>
</feature>
<dbReference type="PROSITE" id="PS51635">
    <property type="entry name" value="PNPLA"/>
    <property type="match status" value="1"/>
</dbReference>
<evidence type="ECO:0000259" key="6">
    <source>
        <dbReference type="PROSITE" id="PS51635"/>
    </source>
</evidence>
<dbReference type="Proteomes" id="UP001295684">
    <property type="component" value="Unassembled WGS sequence"/>
</dbReference>
<feature type="domain" description="PNPLA" evidence="6">
    <location>
        <begin position="22"/>
        <end position="216"/>
    </location>
</feature>
<evidence type="ECO:0000256" key="5">
    <source>
        <dbReference type="SAM" id="MobiDB-lite"/>
    </source>
</evidence>
<evidence type="ECO:0000313" key="7">
    <source>
        <dbReference type="EMBL" id="CAI2359435.1"/>
    </source>
</evidence>
<gene>
    <name evidence="7" type="ORF">ECRASSUSDP1_LOCUS726</name>
</gene>
<comment type="caution">
    <text evidence="7">The sequence shown here is derived from an EMBL/GenBank/DDBJ whole genome shotgun (WGS) entry which is preliminary data.</text>
</comment>
<accession>A0AAD1U152</accession>
<evidence type="ECO:0000313" key="8">
    <source>
        <dbReference type="Proteomes" id="UP001295684"/>
    </source>
</evidence>
<keyword evidence="3 4" id="KW-0443">Lipid metabolism</keyword>
<feature type="active site" description="Proton acceptor" evidence="4">
    <location>
        <position position="203"/>
    </location>
</feature>
<feature type="active site" description="Nucleophile" evidence="4">
    <location>
        <position position="55"/>
    </location>
</feature>
<keyword evidence="1 4" id="KW-0378">Hydrolase</keyword>
<evidence type="ECO:0000256" key="4">
    <source>
        <dbReference type="PROSITE-ProRule" id="PRU01161"/>
    </source>
</evidence>
<reference evidence="7" key="1">
    <citation type="submission" date="2023-07" db="EMBL/GenBank/DDBJ databases">
        <authorList>
            <consortium name="AG Swart"/>
            <person name="Singh M."/>
            <person name="Singh A."/>
            <person name="Seah K."/>
            <person name="Emmerich C."/>
        </authorList>
    </citation>
    <scope>NUCLEOTIDE SEQUENCE</scope>
    <source>
        <strain evidence="7">DP1</strain>
    </source>
</reference>
<evidence type="ECO:0000256" key="3">
    <source>
        <dbReference type="ARBA" id="ARBA00023098"/>
    </source>
</evidence>
<dbReference type="InterPro" id="IPR016035">
    <property type="entry name" value="Acyl_Trfase/lysoPLipase"/>
</dbReference>
<dbReference type="Pfam" id="PF01734">
    <property type="entry name" value="Patatin"/>
    <property type="match status" value="1"/>
</dbReference>
<organism evidence="7 8">
    <name type="scientific">Euplotes crassus</name>
    <dbReference type="NCBI Taxonomy" id="5936"/>
    <lineage>
        <taxon>Eukaryota</taxon>
        <taxon>Sar</taxon>
        <taxon>Alveolata</taxon>
        <taxon>Ciliophora</taxon>
        <taxon>Intramacronucleata</taxon>
        <taxon>Spirotrichea</taxon>
        <taxon>Hypotrichia</taxon>
        <taxon>Euplotida</taxon>
        <taxon>Euplotidae</taxon>
        <taxon>Moneuplotes</taxon>
    </lineage>
</organism>
<feature type="region of interest" description="Disordered" evidence="5">
    <location>
        <begin position="409"/>
        <end position="428"/>
    </location>
</feature>
<dbReference type="InterPro" id="IPR002641">
    <property type="entry name" value="PNPLA_dom"/>
</dbReference>
<evidence type="ECO:0000256" key="1">
    <source>
        <dbReference type="ARBA" id="ARBA00022801"/>
    </source>
</evidence>
<keyword evidence="2 4" id="KW-0442">Lipid degradation</keyword>
<dbReference type="GO" id="GO:0052689">
    <property type="term" value="F:carboxylic ester hydrolase activity"/>
    <property type="evidence" value="ECO:0007669"/>
    <property type="project" value="UniProtKB-ARBA"/>
</dbReference>
<dbReference type="PANTHER" id="PTHR14226">
    <property type="entry name" value="NEUROPATHY TARGET ESTERASE/SWISS CHEESE D.MELANOGASTER"/>
    <property type="match status" value="1"/>
</dbReference>
<dbReference type="GO" id="GO:0016042">
    <property type="term" value="P:lipid catabolic process"/>
    <property type="evidence" value="ECO:0007669"/>
    <property type="project" value="UniProtKB-UniRule"/>
</dbReference>
<dbReference type="PANTHER" id="PTHR14226:SF10">
    <property type="entry name" value="TRIACYLGLYCEROL LIPASE 4-RELATED"/>
    <property type="match status" value="1"/>
</dbReference>
<protein>
    <recommendedName>
        <fullName evidence="6">PNPLA domain-containing protein</fullName>
    </recommendedName>
</protein>
<dbReference type="EMBL" id="CAMPGE010000682">
    <property type="protein sequence ID" value="CAI2359435.1"/>
    <property type="molecule type" value="Genomic_DNA"/>
</dbReference>
<dbReference type="SUPFAM" id="SSF52151">
    <property type="entry name" value="FabD/lysophospholipase-like"/>
    <property type="match status" value="1"/>
</dbReference>
<dbReference type="AlphaFoldDB" id="A0AAD1U152"/>
<keyword evidence="8" id="KW-1185">Reference proteome</keyword>